<protein>
    <recommendedName>
        <fullName evidence="4">Chromosome segregation protein SMC</fullName>
    </recommendedName>
</protein>
<dbReference type="EMBL" id="CP133721">
    <property type="protein sequence ID" value="WMW78444.1"/>
    <property type="molecule type" value="Genomic_DNA"/>
</dbReference>
<dbReference type="Gene3D" id="1.20.5.400">
    <property type="match status" value="1"/>
</dbReference>
<proteinExistence type="predicted"/>
<dbReference type="RefSeq" id="WP_309532748.1">
    <property type="nucleotide sequence ID" value="NZ_CP133721.1"/>
</dbReference>
<dbReference type="Proteomes" id="UP001180481">
    <property type="component" value="Chromosome"/>
</dbReference>
<evidence type="ECO:0008006" key="4">
    <source>
        <dbReference type="Google" id="ProtNLM"/>
    </source>
</evidence>
<gene>
    <name evidence="2" type="ORF">RF683_03075</name>
</gene>
<sequence length="295" mass="32801">MNLSQSNSRNSGLKAIIVILLLLLLGSLAYTYKLQTETTEATTKLTSDKEKLQAELEAKIAEYNTAIADNTALKGELEEEQAKMVELLEKLKKSEGDASSLAKFRVQFSQLKRDMNNLVAENNSLKERNTKLSKDLDSTSTELNVAKTLNDTLKNSNSKLAKTIEKGQKLALLNLQMLAVKQKSSGKQIPTDKASKADVLKVSFSIAENQIAKKGDRTFYVQIIDSKSNVLGDKKGENLNGNFLSYSFLKTIKYENKTTQIQEDLPVKNLKEGTFFVNVFDKEGNVVVKSSFDLK</sequence>
<evidence type="ECO:0000313" key="3">
    <source>
        <dbReference type="Proteomes" id="UP001180481"/>
    </source>
</evidence>
<name>A0ABY9RCQ5_9FLAO</name>
<keyword evidence="3" id="KW-1185">Reference proteome</keyword>
<feature type="coiled-coil region" evidence="1">
    <location>
        <begin position="42"/>
        <end position="142"/>
    </location>
</feature>
<keyword evidence="1" id="KW-0175">Coiled coil</keyword>
<organism evidence="2 3">
    <name type="scientific">Flavobacterium nakdongensis</name>
    <dbReference type="NCBI Taxonomy" id="3073563"/>
    <lineage>
        <taxon>Bacteria</taxon>
        <taxon>Pseudomonadati</taxon>
        <taxon>Bacteroidota</taxon>
        <taxon>Flavobacteriia</taxon>
        <taxon>Flavobacteriales</taxon>
        <taxon>Flavobacteriaceae</taxon>
        <taxon>Flavobacterium</taxon>
    </lineage>
</organism>
<reference evidence="2" key="1">
    <citation type="submission" date="2023-09" db="EMBL/GenBank/DDBJ databases">
        <title>Flavobacterium sp. 20NA77.7 isolated from freshwater.</title>
        <authorList>
            <person name="Le V."/>
            <person name="Ko S.-R."/>
            <person name="Ahn C.-Y."/>
            <person name="Oh H.-M."/>
        </authorList>
    </citation>
    <scope>NUCLEOTIDE SEQUENCE</scope>
    <source>
        <strain evidence="2">20NA77.7</strain>
    </source>
</reference>
<evidence type="ECO:0000256" key="1">
    <source>
        <dbReference type="SAM" id="Coils"/>
    </source>
</evidence>
<evidence type="ECO:0000313" key="2">
    <source>
        <dbReference type="EMBL" id="WMW78444.1"/>
    </source>
</evidence>
<accession>A0ABY9RCQ5</accession>